<keyword evidence="12" id="KW-1185">Reference proteome</keyword>
<comment type="caution">
    <text evidence="11">The sequence shown here is derived from an EMBL/GenBank/DDBJ whole genome shotgun (WGS) entry which is preliminary data.</text>
</comment>
<keyword evidence="4" id="KW-0444">Lipid biosynthesis</keyword>
<dbReference type="EC" id="2.4.1.182" evidence="2 10"/>
<proteinExistence type="predicted"/>
<organism evidence="11 12">
    <name type="scientific">Algivirga pacifica</name>
    <dbReference type="NCBI Taxonomy" id="1162670"/>
    <lineage>
        <taxon>Bacteria</taxon>
        <taxon>Pseudomonadati</taxon>
        <taxon>Bacteroidota</taxon>
        <taxon>Cytophagia</taxon>
        <taxon>Cytophagales</taxon>
        <taxon>Flammeovirgaceae</taxon>
        <taxon>Algivirga</taxon>
    </lineage>
</organism>
<evidence type="ECO:0000256" key="9">
    <source>
        <dbReference type="ARBA" id="ARBA00048975"/>
    </source>
</evidence>
<gene>
    <name evidence="11" type="primary">lpxB</name>
    <name evidence="11" type="ORF">GCM10023331_23410</name>
</gene>
<evidence type="ECO:0000256" key="6">
    <source>
        <dbReference type="ARBA" id="ARBA00022676"/>
    </source>
</evidence>
<evidence type="ECO:0000256" key="4">
    <source>
        <dbReference type="ARBA" id="ARBA00022516"/>
    </source>
</evidence>
<comment type="catalytic activity">
    <reaction evidence="9">
        <text>a lipid X + a UDP-2-N,3-O-bis[(3R)-3-hydroxyacyl]-alpha-D-glucosamine = a lipid A disaccharide + UDP + H(+)</text>
        <dbReference type="Rhea" id="RHEA:67828"/>
        <dbReference type="ChEBI" id="CHEBI:15378"/>
        <dbReference type="ChEBI" id="CHEBI:58223"/>
        <dbReference type="ChEBI" id="CHEBI:137748"/>
        <dbReference type="ChEBI" id="CHEBI:176338"/>
        <dbReference type="ChEBI" id="CHEBI:176343"/>
        <dbReference type="EC" id="2.4.1.182"/>
    </reaction>
</comment>
<dbReference type="PANTHER" id="PTHR30372:SF4">
    <property type="entry name" value="LIPID-A-DISACCHARIDE SYNTHASE, MITOCHONDRIAL-RELATED"/>
    <property type="match status" value="1"/>
</dbReference>
<dbReference type="EMBL" id="BAABJX010000035">
    <property type="protein sequence ID" value="GAA4837568.1"/>
    <property type="molecule type" value="Genomic_DNA"/>
</dbReference>
<evidence type="ECO:0000256" key="1">
    <source>
        <dbReference type="ARBA" id="ARBA00002056"/>
    </source>
</evidence>
<evidence type="ECO:0000256" key="5">
    <source>
        <dbReference type="ARBA" id="ARBA00022556"/>
    </source>
</evidence>
<evidence type="ECO:0000256" key="3">
    <source>
        <dbReference type="ARBA" id="ARBA00020902"/>
    </source>
</evidence>
<reference evidence="12" key="1">
    <citation type="journal article" date="2019" name="Int. J. Syst. Evol. Microbiol.">
        <title>The Global Catalogue of Microorganisms (GCM) 10K type strain sequencing project: providing services to taxonomists for standard genome sequencing and annotation.</title>
        <authorList>
            <consortium name="The Broad Institute Genomics Platform"/>
            <consortium name="The Broad Institute Genome Sequencing Center for Infectious Disease"/>
            <person name="Wu L."/>
            <person name="Ma J."/>
        </authorList>
    </citation>
    <scope>NUCLEOTIDE SEQUENCE [LARGE SCALE GENOMIC DNA]</scope>
    <source>
        <strain evidence="12">JCM 18326</strain>
    </source>
</reference>
<evidence type="ECO:0000256" key="10">
    <source>
        <dbReference type="NCBIfam" id="TIGR00215"/>
    </source>
</evidence>
<dbReference type="PANTHER" id="PTHR30372">
    <property type="entry name" value="LIPID-A-DISACCHARIDE SYNTHASE"/>
    <property type="match status" value="1"/>
</dbReference>
<evidence type="ECO:0000313" key="12">
    <source>
        <dbReference type="Proteomes" id="UP001500298"/>
    </source>
</evidence>
<protein>
    <recommendedName>
        <fullName evidence="3 10">Lipid-A-disaccharide synthase</fullName>
        <ecNumber evidence="2 10">2.4.1.182</ecNumber>
    </recommendedName>
</protein>
<dbReference type="InterPro" id="IPR003835">
    <property type="entry name" value="Glyco_trans_19"/>
</dbReference>
<evidence type="ECO:0000256" key="2">
    <source>
        <dbReference type="ARBA" id="ARBA00012687"/>
    </source>
</evidence>
<accession>A0ABP9DAM5</accession>
<dbReference type="NCBIfam" id="TIGR00215">
    <property type="entry name" value="lpxB"/>
    <property type="match status" value="1"/>
</dbReference>
<evidence type="ECO:0000256" key="7">
    <source>
        <dbReference type="ARBA" id="ARBA00022679"/>
    </source>
</evidence>
<dbReference type="SUPFAM" id="SSF53756">
    <property type="entry name" value="UDP-Glycosyltransferase/glycogen phosphorylase"/>
    <property type="match status" value="1"/>
</dbReference>
<keyword evidence="7" id="KW-0808">Transferase</keyword>
<evidence type="ECO:0000256" key="8">
    <source>
        <dbReference type="ARBA" id="ARBA00023098"/>
    </source>
</evidence>
<dbReference type="Gene3D" id="3.40.50.2000">
    <property type="entry name" value="Glycogen Phosphorylase B"/>
    <property type="match status" value="2"/>
</dbReference>
<dbReference type="RefSeq" id="WP_345372012.1">
    <property type="nucleotide sequence ID" value="NZ_BAABJX010000035.1"/>
</dbReference>
<keyword evidence="8" id="KW-0443">Lipid metabolism</keyword>
<sequence length="369" mass="42356">MRYYLIAGERSGDLHAANLMKALKEQDPQAEFRCWGGDEMEKAGGELVTHYREMAFMGFVEVVKNIFKIKAFLKQCKKDILAYQPDVVIMVDYAGFNLKIAAFAKQKGIKTFYYISPKIWAWNQGRAHKIKRIVDRMFVIMPFEKEFYKRFDYEVDYVGNPLLDAIAQFQPNPDFHEKNKLSPDKPVIAILPGSRKQEVKDMLATMLTIRGKYDQKYQLVVAGVDNLPAELYKEAQEQQMKVIYNQTYDLLAHAEAAVVTSGTATLETALFEVPEVVCYRLSALQYSLVKLLIKVNHISLVNIIAGKEVVKELIQDEFNTTRLTEELDKVLGQNRERILADYKELKQLIHTEGASERAASLMVSYLKEK</sequence>
<dbReference type="Pfam" id="PF02684">
    <property type="entry name" value="LpxB"/>
    <property type="match status" value="1"/>
</dbReference>
<keyword evidence="6" id="KW-0328">Glycosyltransferase</keyword>
<evidence type="ECO:0000313" key="11">
    <source>
        <dbReference type="EMBL" id="GAA4837568.1"/>
    </source>
</evidence>
<keyword evidence="5" id="KW-0441">Lipid A biosynthesis</keyword>
<name>A0ABP9DAM5_9BACT</name>
<comment type="function">
    <text evidence="1">Condensation of UDP-2,3-diacylglucosamine and 2,3-diacylglucosamine-1-phosphate to form lipid A disaccharide, a precursor of lipid A, a phosphorylated glycolipid that anchors the lipopolysaccharide to the outer membrane of the cell.</text>
</comment>
<dbReference type="Proteomes" id="UP001500298">
    <property type="component" value="Unassembled WGS sequence"/>
</dbReference>